<comment type="caution">
    <text evidence="1">The sequence shown here is derived from an EMBL/GenBank/DDBJ whole genome shotgun (WGS) entry which is preliminary data.</text>
</comment>
<protein>
    <submittedName>
        <fullName evidence="1">WG repeat-containing protein</fullName>
    </submittedName>
</protein>
<accession>A0ABS1FQS5</accession>
<keyword evidence="2" id="KW-1185">Reference proteome</keyword>
<dbReference type="RefSeq" id="WP_200242687.1">
    <property type="nucleotide sequence ID" value="NZ_JAENHK010000001.1"/>
</dbReference>
<proteinExistence type="predicted"/>
<evidence type="ECO:0000313" key="1">
    <source>
        <dbReference type="EMBL" id="MBK1894749.1"/>
    </source>
</evidence>
<organism evidence="1 2">
    <name type="scientific">Chryseobacterium paridis</name>
    <dbReference type="NCBI Taxonomy" id="2800328"/>
    <lineage>
        <taxon>Bacteria</taxon>
        <taxon>Pseudomonadati</taxon>
        <taxon>Bacteroidota</taxon>
        <taxon>Flavobacteriia</taxon>
        <taxon>Flavobacteriales</taxon>
        <taxon>Weeksellaceae</taxon>
        <taxon>Chryseobacterium group</taxon>
        <taxon>Chryseobacterium</taxon>
    </lineage>
</organism>
<dbReference type="Proteomes" id="UP000628669">
    <property type="component" value="Unassembled WGS sequence"/>
</dbReference>
<dbReference type="PANTHER" id="PTHR37841">
    <property type="entry name" value="GLR2918 PROTEIN"/>
    <property type="match status" value="1"/>
</dbReference>
<gene>
    <name evidence="1" type="ORF">JHL15_03135</name>
</gene>
<dbReference type="InterPro" id="IPR032774">
    <property type="entry name" value="WG_beta_rep"/>
</dbReference>
<dbReference type="EMBL" id="JAENHK010000001">
    <property type="protein sequence ID" value="MBK1894749.1"/>
    <property type="molecule type" value="Genomic_DNA"/>
</dbReference>
<name>A0ABS1FQS5_9FLAO</name>
<reference evidence="2" key="1">
    <citation type="submission" date="2021-01" db="EMBL/GenBank/DDBJ databases">
        <title>Genome public.</title>
        <authorList>
            <person name="Liu C."/>
            <person name="Sun Q."/>
        </authorList>
    </citation>
    <scope>NUCLEOTIDE SEQUENCE [LARGE SCALE GENOMIC DNA]</scope>
    <source>
        <strain evidence="2">YIM B02567</strain>
    </source>
</reference>
<evidence type="ECO:0000313" key="2">
    <source>
        <dbReference type="Proteomes" id="UP000628669"/>
    </source>
</evidence>
<sequence>MKKLFFILLSSVCIAQQTDQYKQILLSKQLGKEVRFYSNGYGIISEAGKSTIVDSLGVVTATFPYKSEISRLAKDRFILKAKEGTNNGKIALIDSKGNQLIPLDKFKFRTWENKSRLIYSKNGKDSFYDFNGKEIIPSSDQIEFGNESRLFVKKGKDWKLYDFDGQLVSDREFDDNLRFYKGRVYIYTGVKEGEVIDYNGRTISSISNHYIDGIVSYPFLVTKNIAKDKYGIVDSNENTLAEEIYDQAFVGTEYIYLKKENTVSIFSKKDKKVYPTEFGYVNHLFGGLFRTVPDTKNPKVAIIRTSGEIVLPQEYDDVDALKISGENFVYLRKNGEETLLDKNLKNVLDEGYDIERIFSNYLILKKENVFYRFSPKDREYKELSNIVSIKPFVLLPGIIYKGKENKYGMIDEKGDEIIPSVYDDIITFLSANEVVVKKGNKFGVTNNRNEPLKEVIYDSYSSDRKGLKLMKGKSSEYLYFTHSEDKTGW</sequence>
<dbReference type="Pfam" id="PF14903">
    <property type="entry name" value="WG_beta_rep"/>
    <property type="match status" value="1"/>
</dbReference>
<dbReference type="PANTHER" id="PTHR37841:SF1">
    <property type="entry name" value="DUF3298 DOMAIN-CONTAINING PROTEIN"/>
    <property type="match status" value="1"/>
</dbReference>